<keyword evidence="3" id="KW-1185">Reference proteome</keyword>
<dbReference type="RefSeq" id="WP_078761045.1">
    <property type="nucleotide sequence ID" value="NZ_FUWS01000004.1"/>
</dbReference>
<evidence type="ECO:0000256" key="1">
    <source>
        <dbReference type="SAM" id="SignalP"/>
    </source>
</evidence>
<feature type="chain" id="PRO_5039353052" description="Secreted protein" evidence="1">
    <location>
        <begin position="24"/>
        <end position="81"/>
    </location>
</feature>
<proteinExistence type="predicted"/>
<dbReference type="EMBL" id="FUWS01000004">
    <property type="protein sequence ID" value="SJZ87199.1"/>
    <property type="molecule type" value="Genomic_DNA"/>
</dbReference>
<name>A0A1T4P6W4_9ACTN</name>
<keyword evidence="1" id="KW-0732">Signal</keyword>
<feature type="signal peptide" evidence="1">
    <location>
        <begin position="1"/>
        <end position="23"/>
    </location>
</feature>
<organism evidence="2 3">
    <name type="scientific">Marinactinospora thermotolerans DSM 45154</name>
    <dbReference type="NCBI Taxonomy" id="1122192"/>
    <lineage>
        <taxon>Bacteria</taxon>
        <taxon>Bacillati</taxon>
        <taxon>Actinomycetota</taxon>
        <taxon>Actinomycetes</taxon>
        <taxon>Streptosporangiales</taxon>
        <taxon>Nocardiopsidaceae</taxon>
        <taxon>Marinactinospora</taxon>
    </lineage>
</organism>
<dbReference type="AlphaFoldDB" id="A0A1T4P6W4"/>
<sequence length="81" mass="8866">MKRLHLGLAAAFFAGAVVFTAGAPASAASAPSDVSIASTAGPYDTEGDCLIARNEYNRYYDIDSYCFQYPPLFGLWWFHYS</sequence>
<reference evidence="2 3" key="1">
    <citation type="submission" date="2017-02" db="EMBL/GenBank/DDBJ databases">
        <authorList>
            <person name="Peterson S.W."/>
        </authorList>
    </citation>
    <scope>NUCLEOTIDE SEQUENCE [LARGE SCALE GENOMIC DNA]</scope>
    <source>
        <strain evidence="2 3">DSM 45154</strain>
    </source>
</reference>
<gene>
    <name evidence="2" type="ORF">SAMN02745673_01655</name>
</gene>
<evidence type="ECO:0000313" key="2">
    <source>
        <dbReference type="EMBL" id="SJZ87199.1"/>
    </source>
</evidence>
<protein>
    <recommendedName>
        <fullName evidence="4">Secreted protein</fullName>
    </recommendedName>
</protein>
<dbReference type="Proteomes" id="UP000190637">
    <property type="component" value="Unassembled WGS sequence"/>
</dbReference>
<evidence type="ECO:0008006" key="4">
    <source>
        <dbReference type="Google" id="ProtNLM"/>
    </source>
</evidence>
<dbReference type="OrthoDB" id="3436977at2"/>
<evidence type="ECO:0000313" key="3">
    <source>
        <dbReference type="Proteomes" id="UP000190637"/>
    </source>
</evidence>
<accession>A0A1T4P6W4</accession>